<keyword evidence="8" id="KW-1185">Reference proteome</keyword>
<keyword evidence="5" id="KW-0496">Mitochondrion</keyword>
<protein>
    <recommendedName>
        <fullName evidence="9">DUF676 domain-containing protein</fullName>
    </recommendedName>
</protein>
<dbReference type="EMBL" id="JAQJAN010000001">
    <property type="protein sequence ID" value="KAJ5740867.1"/>
    <property type="molecule type" value="Genomic_DNA"/>
</dbReference>
<accession>A0AAD6HXR8</accession>
<dbReference type="GO" id="GO:0005739">
    <property type="term" value="C:mitochondrion"/>
    <property type="evidence" value="ECO:0007669"/>
    <property type="project" value="UniProtKB-SubCell"/>
</dbReference>
<evidence type="ECO:0000256" key="6">
    <source>
        <dbReference type="ARBA" id="ARBA00023136"/>
    </source>
</evidence>
<evidence type="ECO:0000313" key="7">
    <source>
        <dbReference type="EMBL" id="KAJ5740867.1"/>
    </source>
</evidence>
<sequence length="294" mass="33026">MYAPLPQMVCSQTNTTKVQPVLVVEKPDDGFKLFHVGPAPKVDIVAVHGLRGHREKSWTTPDGVNWLQSLLNQDIPNSRIMSWGYNVPSSPGKEKHSLQNVSEKLVLDLYRLREMTKTQTRPIIFLAHSLGGSIVKSALVFSDLERERPASRLDVISASTRGVFFFDTTELGISTHGMSKYLKSAEGSDQENNEIFKEAKWLLSVLNQYLSNSAKYRNVYVTPRNGQEAIQKEETGDASSSQINSSYIVINASHNMINKFGSVEEDGYVKIKKEISDILVESSWSVDPYVKWDE</sequence>
<name>A0AAD6HXR8_9EURO</name>
<evidence type="ECO:0000256" key="3">
    <source>
        <dbReference type="ARBA" id="ARBA00004370"/>
    </source>
</evidence>
<dbReference type="PANTHER" id="PTHR48182:SF2">
    <property type="entry name" value="PROTEIN SERAC1"/>
    <property type="match status" value="1"/>
</dbReference>
<evidence type="ECO:0000256" key="4">
    <source>
        <dbReference type="ARBA" id="ARBA00022824"/>
    </source>
</evidence>
<dbReference type="Gene3D" id="3.40.50.1820">
    <property type="entry name" value="alpha/beta hydrolase"/>
    <property type="match status" value="1"/>
</dbReference>
<dbReference type="Proteomes" id="UP001215712">
    <property type="component" value="Unassembled WGS sequence"/>
</dbReference>
<comment type="subcellular location">
    <subcellularLocation>
        <location evidence="2">Endoplasmic reticulum</location>
    </subcellularLocation>
    <subcellularLocation>
        <location evidence="3">Membrane</location>
    </subcellularLocation>
    <subcellularLocation>
        <location evidence="1">Mitochondrion</location>
    </subcellularLocation>
</comment>
<keyword evidence="4" id="KW-0256">Endoplasmic reticulum</keyword>
<dbReference type="AlphaFoldDB" id="A0AAD6HXR8"/>
<dbReference type="InterPro" id="IPR029058">
    <property type="entry name" value="AB_hydrolase_fold"/>
</dbReference>
<dbReference type="GO" id="GO:0072330">
    <property type="term" value="P:monocarboxylic acid biosynthetic process"/>
    <property type="evidence" value="ECO:0007669"/>
    <property type="project" value="UniProtKB-ARBA"/>
</dbReference>
<evidence type="ECO:0000256" key="2">
    <source>
        <dbReference type="ARBA" id="ARBA00004240"/>
    </source>
</evidence>
<evidence type="ECO:0008006" key="9">
    <source>
        <dbReference type="Google" id="ProtNLM"/>
    </source>
</evidence>
<proteinExistence type="predicted"/>
<comment type="caution">
    <text evidence="7">The sequence shown here is derived from an EMBL/GenBank/DDBJ whole genome shotgun (WGS) entry which is preliminary data.</text>
</comment>
<dbReference type="GO" id="GO:0017000">
    <property type="term" value="P:antibiotic biosynthetic process"/>
    <property type="evidence" value="ECO:0007669"/>
    <property type="project" value="UniProtKB-ARBA"/>
</dbReference>
<keyword evidence="6" id="KW-0472">Membrane</keyword>
<dbReference type="GO" id="GO:0016020">
    <property type="term" value="C:membrane"/>
    <property type="evidence" value="ECO:0007669"/>
    <property type="project" value="UniProtKB-SubCell"/>
</dbReference>
<dbReference type="GO" id="GO:0005783">
    <property type="term" value="C:endoplasmic reticulum"/>
    <property type="evidence" value="ECO:0007669"/>
    <property type="project" value="UniProtKB-SubCell"/>
</dbReference>
<reference evidence="7" key="1">
    <citation type="journal article" date="2023" name="IMA Fungus">
        <title>Comparative genomic study of the Penicillium genus elucidates a diverse pangenome and 15 lateral gene transfer events.</title>
        <authorList>
            <person name="Petersen C."/>
            <person name="Sorensen T."/>
            <person name="Nielsen M.R."/>
            <person name="Sondergaard T.E."/>
            <person name="Sorensen J.L."/>
            <person name="Fitzpatrick D.A."/>
            <person name="Frisvad J.C."/>
            <person name="Nielsen K.L."/>
        </authorList>
    </citation>
    <scope>NUCLEOTIDE SEQUENCE</scope>
    <source>
        <strain evidence="7">IBT 17514</strain>
    </source>
</reference>
<evidence type="ECO:0000256" key="5">
    <source>
        <dbReference type="ARBA" id="ARBA00023128"/>
    </source>
</evidence>
<organism evidence="7 8">
    <name type="scientific">Penicillium malachiteum</name>
    <dbReference type="NCBI Taxonomy" id="1324776"/>
    <lineage>
        <taxon>Eukaryota</taxon>
        <taxon>Fungi</taxon>
        <taxon>Dikarya</taxon>
        <taxon>Ascomycota</taxon>
        <taxon>Pezizomycotina</taxon>
        <taxon>Eurotiomycetes</taxon>
        <taxon>Eurotiomycetidae</taxon>
        <taxon>Eurotiales</taxon>
        <taxon>Aspergillaceae</taxon>
        <taxon>Penicillium</taxon>
    </lineage>
</organism>
<dbReference type="InterPro" id="IPR052374">
    <property type="entry name" value="SERAC1"/>
</dbReference>
<evidence type="ECO:0000256" key="1">
    <source>
        <dbReference type="ARBA" id="ARBA00004173"/>
    </source>
</evidence>
<gene>
    <name evidence="7" type="ORF">N7493_000739</name>
</gene>
<evidence type="ECO:0000313" key="8">
    <source>
        <dbReference type="Proteomes" id="UP001215712"/>
    </source>
</evidence>
<reference evidence="7" key="2">
    <citation type="submission" date="2023-01" db="EMBL/GenBank/DDBJ databases">
        <authorList>
            <person name="Petersen C."/>
        </authorList>
    </citation>
    <scope>NUCLEOTIDE SEQUENCE</scope>
    <source>
        <strain evidence="7">IBT 17514</strain>
    </source>
</reference>
<dbReference type="SUPFAM" id="SSF53474">
    <property type="entry name" value="alpha/beta-Hydrolases"/>
    <property type="match status" value="1"/>
</dbReference>
<dbReference type="PANTHER" id="PTHR48182">
    <property type="entry name" value="PROTEIN SERAC1"/>
    <property type="match status" value="1"/>
</dbReference>